<dbReference type="Proteomes" id="UP000536711">
    <property type="component" value="Unassembled WGS sequence"/>
</dbReference>
<dbReference type="PROSITE" id="PS00061">
    <property type="entry name" value="ADH_SHORT"/>
    <property type="match status" value="1"/>
</dbReference>
<evidence type="ECO:0000256" key="2">
    <source>
        <dbReference type="ARBA" id="ARBA00006484"/>
    </source>
</evidence>
<dbReference type="EMBL" id="JAADJF010000219">
    <property type="protein sequence ID" value="KAF4433729.1"/>
    <property type="molecule type" value="Genomic_DNA"/>
</dbReference>
<keyword evidence="5" id="KW-1133">Transmembrane helix</keyword>
<dbReference type="InterPro" id="IPR020904">
    <property type="entry name" value="Sc_DH/Rdtase_CS"/>
</dbReference>
<comment type="caution">
    <text evidence="9">The sequence shown here is derived from an EMBL/GenBank/DDBJ whole genome shotgun (WGS) entry which is preliminary data.</text>
</comment>
<reference evidence="9 10" key="1">
    <citation type="submission" date="2020-01" db="EMBL/GenBank/DDBJ databases">
        <title>Identification and distribution of gene clusters putatively required for synthesis of sphingolipid metabolism inhibitors in phylogenetically diverse species of the filamentous fungus Fusarium.</title>
        <authorList>
            <person name="Kim H.-S."/>
            <person name="Busman M."/>
            <person name="Brown D.W."/>
            <person name="Divon H."/>
            <person name="Uhlig S."/>
            <person name="Proctor R.H."/>
        </authorList>
    </citation>
    <scope>NUCLEOTIDE SEQUENCE [LARGE SCALE GENOMIC DNA]</scope>
    <source>
        <strain evidence="9 10">NRRL 13308</strain>
    </source>
</reference>
<evidence type="ECO:0000256" key="1">
    <source>
        <dbReference type="ARBA" id="ARBA00004370"/>
    </source>
</evidence>
<dbReference type="Pfam" id="PF13561">
    <property type="entry name" value="adh_short_C2"/>
    <property type="match status" value="1"/>
</dbReference>
<keyword evidence="10" id="KW-1185">Reference proteome</keyword>
<keyword evidence="6" id="KW-0560">Oxidoreductase</keyword>
<keyword evidence="4" id="KW-0521">NADP</keyword>
<dbReference type="InterPro" id="IPR036291">
    <property type="entry name" value="NAD(P)-bd_dom_sf"/>
</dbReference>
<dbReference type="GO" id="GO:0016614">
    <property type="term" value="F:oxidoreductase activity, acting on CH-OH group of donors"/>
    <property type="evidence" value="ECO:0007669"/>
    <property type="project" value="UniProtKB-ARBA"/>
</dbReference>
<feature type="compositionally biased region" description="Basic and acidic residues" evidence="8">
    <location>
        <begin position="137"/>
        <end position="152"/>
    </location>
</feature>
<name>A0A8H4JL83_9HYPO</name>
<dbReference type="InterPro" id="IPR002347">
    <property type="entry name" value="SDR_fam"/>
</dbReference>
<sequence length="414" mass="44830">MKPVVSAFNAWSCTVLSVFAIVILSALAGLYRSNHEEFTGGVDDPEDGKAVSDTIFVAVLVYVATGRDSGAAPDSAERMKAVGGRPKVPLFATFHENDDSKLQEWWILPHHPLQVNDIATDQELEKDIPVSHQDFPGTEREMPDPKATRDEVPEAGGNSRTYQGSGKLKGKKALITGGDSGIGAASALLFGREGVSDIVIAYLPEEEKDAQDTKKQVENEGAKVHLISLDLSKQENCKKLVDFAVEKMNGIDILFNNAAYQMMVQDIKDLPEEQWIHTFNINIHSFFYISKYALPHMKAGATIINNASINAYIGRPDLLDYTSTKGAIVSFTRGLSNQYVSKGIRVNAVAPGPVWTPLIPATMDDEAQKQFTSPMGRPAQPSEIATCVVFLASSDSSCVSGQTIHCNGGTIVNG</sequence>
<dbReference type="InterPro" id="IPR056552">
    <property type="entry name" value="Ribonucl_Kappa"/>
</dbReference>
<dbReference type="FunFam" id="3.40.50.720:FF:000084">
    <property type="entry name" value="Short-chain dehydrogenase reductase"/>
    <property type="match status" value="1"/>
</dbReference>
<dbReference type="PANTHER" id="PTHR48107">
    <property type="entry name" value="NADPH-DEPENDENT ALDEHYDE REDUCTASE-LIKE PROTEIN, CHLOROPLASTIC-RELATED"/>
    <property type="match status" value="1"/>
</dbReference>
<dbReference type="PANTHER" id="PTHR48107:SF26">
    <property type="entry name" value="OXIDOREDUCTASE, SHORT-CHAIN DEHYDROGENASE_REDUCTASE FAMILY (AFU_ORTHOLOGUE AFUA_4G05870)"/>
    <property type="match status" value="1"/>
</dbReference>
<accession>A0A8H4JL83</accession>
<gene>
    <name evidence="9" type="ORF">FACUT_8112</name>
</gene>
<dbReference type="SUPFAM" id="SSF51735">
    <property type="entry name" value="NAD(P)-binding Rossmann-fold domains"/>
    <property type="match status" value="1"/>
</dbReference>
<keyword evidence="3" id="KW-0812">Transmembrane</keyword>
<evidence type="ECO:0000256" key="8">
    <source>
        <dbReference type="SAM" id="MobiDB-lite"/>
    </source>
</evidence>
<dbReference type="Gene3D" id="3.40.50.720">
    <property type="entry name" value="NAD(P)-binding Rossmann-like Domain"/>
    <property type="match status" value="1"/>
</dbReference>
<evidence type="ECO:0000313" key="10">
    <source>
        <dbReference type="Proteomes" id="UP000536711"/>
    </source>
</evidence>
<evidence type="ECO:0000256" key="3">
    <source>
        <dbReference type="ARBA" id="ARBA00022692"/>
    </source>
</evidence>
<evidence type="ECO:0000256" key="5">
    <source>
        <dbReference type="ARBA" id="ARBA00022989"/>
    </source>
</evidence>
<keyword evidence="7" id="KW-0472">Membrane</keyword>
<evidence type="ECO:0000256" key="6">
    <source>
        <dbReference type="ARBA" id="ARBA00023002"/>
    </source>
</evidence>
<comment type="similarity">
    <text evidence="2">Belongs to the short-chain dehydrogenases/reductases (SDR) family.</text>
</comment>
<comment type="subcellular location">
    <subcellularLocation>
        <location evidence="1">Membrane</location>
    </subcellularLocation>
</comment>
<dbReference type="PRINTS" id="PR00080">
    <property type="entry name" value="SDRFAMILY"/>
</dbReference>
<evidence type="ECO:0000256" key="7">
    <source>
        <dbReference type="ARBA" id="ARBA00023136"/>
    </source>
</evidence>
<protein>
    <submittedName>
        <fullName evidence="9">3-oxoacyl-(Acyl-carrier-) reductase</fullName>
    </submittedName>
</protein>
<dbReference type="AlphaFoldDB" id="A0A8H4JL83"/>
<dbReference type="OrthoDB" id="47007at2759"/>
<proteinExistence type="inferred from homology"/>
<dbReference type="PRINTS" id="PR00081">
    <property type="entry name" value="GDHRDH"/>
</dbReference>
<evidence type="ECO:0000313" key="9">
    <source>
        <dbReference type="EMBL" id="KAF4433729.1"/>
    </source>
</evidence>
<evidence type="ECO:0000256" key="4">
    <source>
        <dbReference type="ARBA" id="ARBA00022857"/>
    </source>
</evidence>
<feature type="region of interest" description="Disordered" evidence="8">
    <location>
        <begin position="131"/>
        <end position="168"/>
    </location>
</feature>
<dbReference type="Pfam" id="PF23489">
    <property type="entry name" value="V-ATPase_su_f"/>
    <property type="match status" value="1"/>
</dbReference>
<dbReference type="GO" id="GO:0016020">
    <property type="term" value="C:membrane"/>
    <property type="evidence" value="ECO:0007669"/>
    <property type="project" value="UniProtKB-SubCell"/>
</dbReference>
<organism evidence="9 10">
    <name type="scientific">Fusarium acutatum</name>
    <dbReference type="NCBI Taxonomy" id="78861"/>
    <lineage>
        <taxon>Eukaryota</taxon>
        <taxon>Fungi</taxon>
        <taxon>Dikarya</taxon>
        <taxon>Ascomycota</taxon>
        <taxon>Pezizomycotina</taxon>
        <taxon>Sordariomycetes</taxon>
        <taxon>Hypocreomycetidae</taxon>
        <taxon>Hypocreales</taxon>
        <taxon>Nectriaceae</taxon>
        <taxon>Fusarium</taxon>
        <taxon>Fusarium fujikuroi species complex</taxon>
    </lineage>
</organism>